<keyword evidence="1" id="KW-0804">Transcription</keyword>
<dbReference type="InterPro" id="IPR038087">
    <property type="entry name" value="RNAP_delta_N_dom_sf"/>
</dbReference>
<name>A0A1G2QNE8_9BACT</name>
<proteinExistence type="predicted"/>
<dbReference type="InterPro" id="IPR036388">
    <property type="entry name" value="WH-like_DNA-bd_sf"/>
</dbReference>
<protein>
    <recommendedName>
        <fullName evidence="2">HTH HARE-type domain-containing protein</fullName>
    </recommendedName>
</protein>
<dbReference type="InterPro" id="IPR007630">
    <property type="entry name" value="RNA_pol_sigma70_r4"/>
</dbReference>
<dbReference type="GO" id="GO:0006352">
    <property type="term" value="P:DNA-templated transcription initiation"/>
    <property type="evidence" value="ECO:0007669"/>
    <property type="project" value="InterPro"/>
</dbReference>
<dbReference type="Pfam" id="PF04545">
    <property type="entry name" value="Sigma70_r4"/>
    <property type="match status" value="1"/>
</dbReference>
<dbReference type="Gene3D" id="1.10.10.1250">
    <property type="entry name" value="RNA polymerase, subunit delta, N-terminal domain"/>
    <property type="match status" value="1"/>
</dbReference>
<organism evidence="3 4">
    <name type="scientific">Candidatus Wildermuthbacteria bacterium GWA2_46_15</name>
    <dbReference type="NCBI Taxonomy" id="1802443"/>
    <lineage>
        <taxon>Bacteria</taxon>
        <taxon>Candidatus Wildermuthiibacteriota</taxon>
    </lineage>
</organism>
<sequence>MALNYQKDCQVLFESLNSRQKEIIFRRFGLNGEEKTLEAIGQDLGLTRERVRQIIEMTLVKIRRGSVTPEMAKVFSSFKNYLQKNGGLKREELLFSDPLFNHQANSRHWLCLLLALEGSLFRAGETKEFYAFWALEQNKLFSVQKLLKLIEKKLSKEKKPLGIKKLTEAVPGDPSFLKSVLEISKVVLKTGDGQYGLKTWPEVNPRGVRDLALLVFKKIKKPLHFIKVANLIDEFLFPEKPQEFSVVAASATAASLPVPKKTNFQTVHNELIKDSRFVLVGRGVYALREWGYEPGTVKDVISQVLKKAKQPLSQDEVLKRVLSQRLVKESTILLNLGNKKCFLKSENGRYSVHEA</sequence>
<dbReference type="PANTHER" id="PTHR30603:SF47">
    <property type="entry name" value="RNA POLYMERASE SIGMA FACTOR SIGD, CHLOROPLASTIC"/>
    <property type="match status" value="1"/>
</dbReference>
<dbReference type="PRINTS" id="PR00046">
    <property type="entry name" value="SIGMA70FCT"/>
</dbReference>
<accession>A0A1G2QNE8</accession>
<dbReference type="PROSITE" id="PS51913">
    <property type="entry name" value="HTH_HARE"/>
    <property type="match status" value="1"/>
</dbReference>
<comment type="caution">
    <text evidence="3">The sequence shown here is derived from an EMBL/GenBank/DDBJ whole genome shotgun (WGS) entry which is preliminary data.</text>
</comment>
<dbReference type="AlphaFoldDB" id="A0A1G2QNE8"/>
<evidence type="ECO:0000313" key="3">
    <source>
        <dbReference type="EMBL" id="OHA62003.1"/>
    </source>
</evidence>
<dbReference type="InterPro" id="IPR007759">
    <property type="entry name" value="Asxl_HARE-HTH"/>
</dbReference>
<dbReference type="PANTHER" id="PTHR30603">
    <property type="entry name" value="RNA POLYMERASE SIGMA FACTOR RPO"/>
    <property type="match status" value="1"/>
</dbReference>
<evidence type="ECO:0000313" key="4">
    <source>
        <dbReference type="Proteomes" id="UP000179245"/>
    </source>
</evidence>
<evidence type="ECO:0000259" key="2">
    <source>
        <dbReference type="PROSITE" id="PS51913"/>
    </source>
</evidence>
<feature type="domain" description="HTH HARE-type" evidence="2">
    <location>
        <begin position="206"/>
        <end position="290"/>
    </location>
</feature>
<dbReference type="InterPro" id="IPR000943">
    <property type="entry name" value="RNA_pol_sigma70"/>
</dbReference>
<dbReference type="InterPro" id="IPR050239">
    <property type="entry name" value="Sigma-70_RNA_pol_init_factors"/>
</dbReference>
<dbReference type="InterPro" id="IPR013324">
    <property type="entry name" value="RNA_pol_sigma_r3/r4-like"/>
</dbReference>
<dbReference type="STRING" id="1802443.A2117_02335"/>
<dbReference type="GO" id="GO:0003700">
    <property type="term" value="F:DNA-binding transcription factor activity"/>
    <property type="evidence" value="ECO:0007669"/>
    <property type="project" value="InterPro"/>
</dbReference>
<dbReference type="EMBL" id="MHTO01000024">
    <property type="protein sequence ID" value="OHA62003.1"/>
    <property type="molecule type" value="Genomic_DNA"/>
</dbReference>
<evidence type="ECO:0000256" key="1">
    <source>
        <dbReference type="ARBA" id="ARBA00023163"/>
    </source>
</evidence>
<dbReference type="Proteomes" id="UP000179245">
    <property type="component" value="Unassembled WGS sequence"/>
</dbReference>
<dbReference type="Gene3D" id="1.10.10.10">
    <property type="entry name" value="Winged helix-like DNA-binding domain superfamily/Winged helix DNA-binding domain"/>
    <property type="match status" value="1"/>
</dbReference>
<gene>
    <name evidence="3" type="ORF">A2117_02335</name>
</gene>
<dbReference type="SUPFAM" id="SSF88659">
    <property type="entry name" value="Sigma3 and sigma4 domains of RNA polymerase sigma factors"/>
    <property type="match status" value="1"/>
</dbReference>
<reference evidence="3 4" key="1">
    <citation type="journal article" date="2016" name="Nat. Commun.">
        <title>Thousands of microbial genomes shed light on interconnected biogeochemical processes in an aquifer system.</title>
        <authorList>
            <person name="Anantharaman K."/>
            <person name="Brown C.T."/>
            <person name="Hug L.A."/>
            <person name="Sharon I."/>
            <person name="Castelle C.J."/>
            <person name="Probst A.J."/>
            <person name="Thomas B.C."/>
            <person name="Singh A."/>
            <person name="Wilkins M.J."/>
            <person name="Karaoz U."/>
            <person name="Brodie E.L."/>
            <person name="Williams K.H."/>
            <person name="Hubbard S.S."/>
            <person name="Banfield J.F."/>
        </authorList>
    </citation>
    <scope>NUCLEOTIDE SEQUENCE [LARGE SCALE GENOMIC DNA]</scope>
</reference>
<dbReference type="CDD" id="cd06171">
    <property type="entry name" value="Sigma70_r4"/>
    <property type="match status" value="1"/>
</dbReference>